<keyword evidence="1" id="KW-1185">Reference proteome</keyword>
<dbReference type="AlphaFoldDB" id="A0A1I7YWI5"/>
<protein>
    <submittedName>
        <fullName evidence="2">AraC family transcriptional regulator</fullName>
    </submittedName>
</protein>
<name>A0A1I7YWI5_9BILA</name>
<evidence type="ECO:0000313" key="1">
    <source>
        <dbReference type="Proteomes" id="UP000095287"/>
    </source>
</evidence>
<evidence type="ECO:0000313" key="2">
    <source>
        <dbReference type="WBParaSite" id="L893_g20429.t1"/>
    </source>
</evidence>
<sequence length="49" mass="5321">MPIVHHHAQKMDLVAGSLRFCSPSGGHQSAFLESGMVHAEANAFYEAPR</sequence>
<proteinExistence type="predicted"/>
<dbReference type="Proteomes" id="UP000095287">
    <property type="component" value="Unplaced"/>
</dbReference>
<organism evidence="1 2">
    <name type="scientific">Steinernema glaseri</name>
    <dbReference type="NCBI Taxonomy" id="37863"/>
    <lineage>
        <taxon>Eukaryota</taxon>
        <taxon>Metazoa</taxon>
        <taxon>Ecdysozoa</taxon>
        <taxon>Nematoda</taxon>
        <taxon>Chromadorea</taxon>
        <taxon>Rhabditida</taxon>
        <taxon>Tylenchina</taxon>
        <taxon>Panagrolaimomorpha</taxon>
        <taxon>Strongyloidoidea</taxon>
        <taxon>Steinernematidae</taxon>
        <taxon>Steinernema</taxon>
    </lineage>
</organism>
<accession>A0A1I7YWI5</accession>
<reference evidence="2" key="1">
    <citation type="submission" date="2016-11" db="UniProtKB">
        <authorList>
            <consortium name="WormBaseParasite"/>
        </authorList>
    </citation>
    <scope>IDENTIFICATION</scope>
</reference>
<dbReference type="WBParaSite" id="L893_g20429.t1">
    <property type="protein sequence ID" value="L893_g20429.t1"/>
    <property type="gene ID" value="L893_g20429"/>
</dbReference>